<dbReference type="AlphaFoldDB" id="A0A6M3ZZN8"/>
<sequence>MDIGRGLQRRHQWWQSLWVFTQYPSNPNKPRERSSEAASSGRQFRPLMMLNFDAFLGLTNGSNREESKGGALVKNDARIPQESGAILTFGAGAVKSTRSVF</sequence>
<dbReference type="KEGG" id="upi:EJG51_000480"/>
<protein>
    <submittedName>
        <fullName evidence="1">Uncharacterized protein</fullName>
    </submittedName>
</protein>
<evidence type="ECO:0000313" key="1">
    <source>
        <dbReference type="EMBL" id="QJQ04572.1"/>
    </source>
</evidence>
<organism evidence="1 2">
    <name type="scientific">Undibacterium piscinae</name>
    <dbReference type="NCBI Taxonomy" id="2495591"/>
    <lineage>
        <taxon>Bacteria</taxon>
        <taxon>Pseudomonadati</taxon>
        <taxon>Pseudomonadota</taxon>
        <taxon>Betaproteobacteria</taxon>
        <taxon>Burkholderiales</taxon>
        <taxon>Oxalobacteraceae</taxon>
        <taxon>Undibacterium</taxon>
    </lineage>
</organism>
<evidence type="ECO:0000313" key="2">
    <source>
        <dbReference type="Proteomes" id="UP000274350"/>
    </source>
</evidence>
<proteinExistence type="predicted"/>
<gene>
    <name evidence="1" type="ORF">EJG51_000480</name>
</gene>
<dbReference type="EMBL" id="CP051152">
    <property type="protein sequence ID" value="QJQ04572.1"/>
    <property type="molecule type" value="Genomic_DNA"/>
</dbReference>
<dbReference type="Proteomes" id="UP000274350">
    <property type="component" value="Chromosome"/>
</dbReference>
<keyword evidence="2" id="KW-1185">Reference proteome</keyword>
<accession>A0A6M3ZZN8</accession>
<reference evidence="1 2" key="1">
    <citation type="journal article" date="2019" name="Int. J. Syst. Evol. Microbiol.">
        <title>Undibacterium piscinae sp. nov., isolated from Korean shiner intestine.</title>
        <authorList>
            <person name="Lee S.Y."/>
            <person name="Kang W."/>
            <person name="Kim P.S."/>
            <person name="Kim H.S."/>
            <person name="Sung H."/>
            <person name="Shin N.R."/>
            <person name="Whon T.W."/>
            <person name="Yun J.H."/>
            <person name="Lee J.Y."/>
            <person name="Lee J.Y."/>
            <person name="Jung M.J."/>
            <person name="Jeong Y.S."/>
            <person name="Tak E.J."/>
            <person name="Han J.E."/>
            <person name="Hyun D.W."/>
            <person name="Kang M.S."/>
            <person name="Lee K.E."/>
            <person name="Lee B.H."/>
            <person name="Bae J.W."/>
        </authorList>
    </citation>
    <scope>NUCLEOTIDE SEQUENCE [LARGE SCALE GENOMIC DNA]</scope>
    <source>
        <strain evidence="1 2">S11R28</strain>
    </source>
</reference>
<name>A0A6M3ZZN8_9BURK</name>